<name>A0A918JM22_9BURK</name>
<reference evidence="7" key="1">
    <citation type="journal article" date="2014" name="Int. J. Syst. Evol. Microbiol.">
        <title>Complete genome sequence of Corynebacterium casei LMG S-19264T (=DSM 44701T), isolated from a smear-ripened cheese.</title>
        <authorList>
            <consortium name="US DOE Joint Genome Institute (JGI-PGF)"/>
            <person name="Walter F."/>
            <person name="Albersmeier A."/>
            <person name="Kalinowski J."/>
            <person name="Ruckert C."/>
        </authorList>
    </citation>
    <scope>NUCLEOTIDE SEQUENCE</scope>
    <source>
        <strain evidence="7">KCTC 23732</strain>
    </source>
</reference>
<proteinExistence type="predicted"/>
<dbReference type="SUPFAM" id="SSF103481">
    <property type="entry name" value="Multidrug resistance efflux transporter EmrE"/>
    <property type="match status" value="2"/>
</dbReference>
<feature type="transmembrane region" description="Helical" evidence="5">
    <location>
        <begin position="7"/>
        <end position="27"/>
    </location>
</feature>
<evidence type="ECO:0000313" key="7">
    <source>
        <dbReference type="EMBL" id="GGW88939.1"/>
    </source>
</evidence>
<accession>A0A918JM22</accession>
<dbReference type="PANTHER" id="PTHR32322">
    <property type="entry name" value="INNER MEMBRANE TRANSPORTER"/>
    <property type="match status" value="1"/>
</dbReference>
<feature type="domain" description="EamA" evidence="6">
    <location>
        <begin position="7"/>
        <end position="131"/>
    </location>
</feature>
<dbReference type="Proteomes" id="UP000608345">
    <property type="component" value="Unassembled WGS sequence"/>
</dbReference>
<comment type="subcellular location">
    <subcellularLocation>
        <location evidence="1">Membrane</location>
        <topology evidence="1">Multi-pass membrane protein</topology>
    </subcellularLocation>
</comment>
<keyword evidence="3 5" id="KW-1133">Transmembrane helix</keyword>
<keyword evidence="2 5" id="KW-0812">Transmembrane</keyword>
<feature type="transmembrane region" description="Helical" evidence="5">
    <location>
        <begin position="204"/>
        <end position="227"/>
    </location>
</feature>
<dbReference type="AlphaFoldDB" id="A0A918JM22"/>
<dbReference type="RefSeq" id="WP_189385247.1">
    <property type="nucleotide sequence ID" value="NZ_BAABFY010000017.1"/>
</dbReference>
<evidence type="ECO:0000313" key="8">
    <source>
        <dbReference type="Proteomes" id="UP000608345"/>
    </source>
</evidence>
<feature type="transmembrane region" description="Helical" evidence="5">
    <location>
        <begin position="33"/>
        <end position="51"/>
    </location>
</feature>
<evidence type="ECO:0000256" key="3">
    <source>
        <dbReference type="ARBA" id="ARBA00022989"/>
    </source>
</evidence>
<feature type="domain" description="EamA" evidence="6">
    <location>
        <begin position="143"/>
        <end position="281"/>
    </location>
</feature>
<feature type="transmembrane region" description="Helical" evidence="5">
    <location>
        <begin position="265"/>
        <end position="284"/>
    </location>
</feature>
<dbReference type="PANTHER" id="PTHR32322:SF9">
    <property type="entry name" value="AMINO-ACID METABOLITE EFFLUX PUMP-RELATED"/>
    <property type="match status" value="1"/>
</dbReference>
<dbReference type="EMBL" id="BMYS01000013">
    <property type="protein sequence ID" value="GGW88939.1"/>
    <property type="molecule type" value="Genomic_DNA"/>
</dbReference>
<sequence length="294" mass="31932">MPLIDWLFALLVILVWGVNFIAIKFGLVDFPPLLLGALRFMAVVFPAIFFIKRPNIPFKLLLVYGLTISFGQFAFLFTSLAVGMPAGLASLLLQVQAFFTVLLAALVQHEKIRPHNLLAIGISLLGLFIINANASAGHPIPLLGLVFIFLAAFSWSTGNIVIKQAKNVNMLSLVVWGGTIPIIPFLLSSWIFEGGDIMVASLQSATFTSIAAIMYLAYGATLVGYVLWGRLLSKHPVGLIAPLTLLVPVIGLLSATWVLDEKLSTLQWLGGTVVMLGLIINIFGPRLRKLVFAH</sequence>
<feature type="transmembrane region" description="Helical" evidence="5">
    <location>
        <begin position="60"/>
        <end position="82"/>
    </location>
</feature>
<gene>
    <name evidence="7" type="ORF">GCM10011450_18930</name>
</gene>
<protein>
    <submittedName>
        <fullName evidence="7">O-acetylserine/cysteine exporter</fullName>
    </submittedName>
</protein>
<dbReference type="GO" id="GO:0016020">
    <property type="term" value="C:membrane"/>
    <property type="evidence" value="ECO:0007669"/>
    <property type="project" value="UniProtKB-SubCell"/>
</dbReference>
<dbReference type="InterPro" id="IPR000620">
    <property type="entry name" value="EamA_dom"/>
</dbReference>
<feature type="transmembrane region" description="Helical" evidence="5">
    <location>
        <begin position="116"/>
        <end position="134"/>
    </location>
</feature>
<dbReference type="InterPro" id="IPR037185">
    <property type="entry name" value="EmrE-like"/>
</dbReference>
<evidence type="ECO:0000256" key="2">
    <source>
        <dbReference type="ARBA" id="ARBA00022692"/>
    </source>
</evidence>
<reference evidence="7" key="2">
    <citation type="submission" date="2020-09" db="EMBL/GenBank/DDBJ databases">
        <authorList>
            <person name="Sun Q."/>
            <person name="Kim S."/>
        </authorList>
    </citation>
    <scope>NUCLEOTIDE SEQUENCE</scope>
    <source>
        <strain evidence="7">KCTC 23732</strain>
    </source>
</reference>
<feature type="transmembrane region" description="Helical" evidence="5">
    <location>
        <begin position="140"/>
        <end position="161"/>
    </location>
</feature>
<feature type="transmembrane region" description="Helical" evidence="5">
    <location>
        <begin position="88"/>
        <end position="107"/>
    </location>
</feature>
<evidence type="ECO:0000256" key="5">
    <source>
        <dbReference type="SAM" id="Phobius"/>
    </source>
</evidence>
<evidence type="ECO:0000256" key="4">
    <source>
        <dbReference type="ARBA" id="ARBA00023136"/>
    </source>
</evidence>
<evidence type="ECO:0000259" key="6">
    <source>
        <dbReference type="Pfam" id="PF00892"/>
    </source>
</evidence>
<dbReference type="Pfam" id="PF00892">
    <property type="entry name" value="EamA"/>
    <property type="match status" value="2"/>
</dbReference>
<keyword evidence="8" id="KW-1185">Reference proteome</keyword>
<dbReference type="InterPro" id="IPR050638">
    <property type="entry name" value="AA-Vitamin_Transporters"/>
</dbReference>
<keyword evidence="4 5" id="KW-0472">Membrane</keyword>
<feature type="transmembrane region" description="Helical" evidence="5">
    <location>
        <begin position="173"/>
        <end position="192"/>
    </location>
</feature>
<evidence type="ECO:0000256" key="1">
    <source>
        <dbReference type="ARBA" id="ARBA00004141"/>
    </source>
</evidence>
<organism evidence="7 8">
    <name type="scientific">Advenella faeciporci</name>
    <dbReference type="NCBI Taxonomy" id="797535"/>
    <lineage>
        <taxon>Bacteria</taxon>
        <taxon>Pseudomonadati</taxon>
        <taxon>Pseudomonadota</taxon>
        <taxon>Betaproteobacteria</taxon>
        <taxon>Burkholderiales</taxon>
        <taxon>Alcaligenaceae</taxon>
    </lineage>
</organism>
<feature type="transmembrane region" description="Helical" evidence="5">
    <location>
        <begin position="239"/>
        <end position="259"/>
    </location>
</feature>
<comment type="caution">
    <text evidence="7">The sequence shown here is derived from an EMBL/GenBank/DDBJ whole genome shotgun (WGS) entry which is preliminary data.</text>
</comment>